<dbReference type="AlphaFoldDB" id="A0A5J4NAS0"/>
<dbReference type="EMBL" id="QNGE01004760">
    <property type="protein sequence ID" value="KAA3672573.1"/>
    <property type="molecule type" value="Genomic_DNA"/>
</dbReference>
<reference evidence="1 2" key="1">
    <citation type="journal article" date="2019" name="Gigascience">
        <title>Whole-genome sequence of the oriental lung fluke Paragonimus westermani.</title>
        <authorList>
            <person name="Oey H."/>
            <person name="Zakrzewski M."/>
            <person name="Narain K."/>
            <person name="Devi K.R."/>
            <person name="Agatsuma T."/>
            <person name="Nawaratna S."/>
            <person name="Gobert G.N."/>
            <person name="Jones M.K."/>
            <person name="Ragan M.A."/>
            <person name="McManus D.P."/>
            <person name="Krause L."/>
        </authorList>
    </citation>
    <scope>NUCLEOTIDE SEQUENCE [LARGE SCALE GENOMIC DNA]</scope>
    <source>
        <strain evidence="1 2">IND2009</strain>
    </source>
</reference>
<accession>A0A5J4NAS0</accession>
<evidence type="ECO:0000313" key="1">
    <source>
        <dbReference type="EMBL" id="KAA3672573.1"/>
    </source>
</evidence>
<gene>
    <name evidence="1" type="ORF">DEA37_0001593</name>
</gene>
<evidence type="ECO:0000313" key="2">
    <source>
        <dbReference type="Proteomes" id="UP000324629"/>
    </source>
</evidence>
<sequence length="201" mass="23436">MHYHPSSSSSAVEVPTRDQLNHYWEMFTELILTEESSESAFETVFYCTRELVFSAARESPADVNSVDTGDCERNTRGFGPFLSTVCKEDLFGRLLLWVEGVRGTESEALLRLRDRQRKHLLSLFEYILTQSRQHVLLELPILRPLLQFLFKLSSQLRPAYDQLYAQTLYELCVLLCRDTSFLTFCRKVSDLNFLTVQFTLW</sequence>
<comment type="caution">
    <text evidence="1">The sequence shown here is derived from an EMBL/GenBank/DDBJ whole genome shotgun (WGS) entry which is preliminary data.</text>
</comment>
<keyword evidence="2" id="KW-1185">Reference proteome</keyword>
<proteinExistence type="predicted"/>
<name>A0A5J4NAS0_9TREM</name>
<protein>
    <submittedName>
        <fullName evidence="1">Uncharacterized protein</fullName>
    </submittedName>
</protein>
<dbReference type="Proteomes" id="UP000324629">
    <property type="component" value="Unassembled WGS sequence"/>
</dbReference>
<organism evidence="1 2">
    <name type="scientific">Paragonimus westermani</name>
    <dbReference type="NCBI Taxonomy" id="34504"/>
    <lineage>
        <taxon>Eukaryota</taxon>
        <taxon>Metazoa</taxon>
        <taxon>Spiralia</taxon>
        <taxon>Lophotrochozoa</taxon>
        <taxon>Platyhelminthes</taxon>
        <taxon>Trematoda</taxon>
        <taxon>Digenea</taxon>
        <taxon>Plagiorchiida</taxon>
        <taxon>Troglotremata</taxon>
        <taxon>Troglotrematidae</taxon>
        <taxon>Paragonimus</taxon>
    </lineage>
</organism>